<dbReference type="GO" id="GO:0016787">
    <property type="term" value="F:hydrolase activity"/>
    <property type="evidence" value="ECO:0007669"/>
    <property type="project" value="UniProtKB-KW"/>
</dbReference>
<dbReference type="Pfam" id="PF00293">
    <property type="entry name" value="NUDIX"/>
    <property type="match status" value="1"/>
</dbReference>
<dbReference type="InterPro" id="IPR000086">
    <property type="entry name" value="NUDIX_hydrolase_dom"/>
</dbReference>
<comment type="caution">
    <text evidence="5">The sequence shown here is derived from an EMBL/GenBank/DDBJ whole genome shotgun (WGS) entry which is preliminary data.</text>
</comment>
<proteinExistence type="predicted"/>
<accession>A0ABW7BIG1</accession>
<name>A0ABW7BIG1_9ACTN</name>
<feature type="domain" description="Nudix hydrolase" evidence="4">
    <location>
        <begin position="3"/>
        <end position="146"/>
    </location>
</feature>
<dbReference type="SUPFAM" id="SSF55811">
    <property type="entry name" value="Nudix"/>
    <property type="match status" value="1"/>
</dbReference>
<evidence type="ECO:0000313" key="5">
    <source>
        <dbReference type="EMBL" id="MFG3015848.1"/>
    </source>
</evidence>
<sequence length="175" mass="19694">MALTKRCTSRVLLVDDADRLLLLCGRDPRGPGARWWFTVGGGVEQGEDYLEAAVREVWEETALSLPVERLGPVVWTRQAIFTVDGQVFDQYEEYRLARVTADEAGGMDIRTEEARYGHRWWSMAELAGTSETVRPKNMASLLPDVLTAVDRDRPPVHLGNFDEDTDPDQVTCAVR</sequence>
<organism evidence="5 6">
    <name type="scientific">Streptomyces cinerochromogenes</name>
    <dbReference type="NCBI Taxonomy" id="66422"/>
    <lineage>
        <taxon>Bacteria</taxon>
        <taxon>Bacillati</taxon>
        <taxon>Actinomycetota</taxon>
        <taxon>Actinomycetes</taxon>
        <taxon>Kitasatosporales</taxon>
        <taxon>Streptomycetaceae</taxon>
        <taxon>Streptomyces</taxon>
    </lineage>
</organism>
<evidence type="ECO:0000256" key="2">
    <source>
        <dbReference type="ARBA" id="ARBA00022801"/>
    </source>
</evidence>
<evidence type="ECO:0000259" key="4">
    <source>
        <dbReference type="PROSITE" id="PS51462"/>
    </source>
</evidence>
<protein>
    <submittedName>
        <fullName evidence="5">NUDIX hydrolase</fullName>
    </submittedName>
</protein>
<reference evidence="5 6" key="1">
    <citation type="submission" date="2024-10" db="EMBL/GenBank/DDBJ databases">
        <title>The Natural Products Discovery Center: Release of the First 8490 Sequenced Strains for Exploring Actinobacteria Biosynthetic Diversity.</title>
        <authorList>
            <person name="Kalkreuter E."/>
            <person name="Kautsar S.A."/>
            <person name="Yang D."/>
            <person name="Bader C.D."/>
            <person name="Teijaro C.N."/>
            <person name="Fluegel L."/>
            <person name="Davis C.M."/>
            <person name="Simpson J.R."/>
            <person name="Lauterbach L."/>
            <person name="Steele A.D."/>
            <person name="Gui C."/>
            <person name="Meng S."/>
            <person name="Li G."/>
            <person name="Viehrig K."/>
            <person name="Ye F."/>
            <person name="Su P."/>
            <person name="Kiefer A.F."/>
            <person name="Nichols A."/>
            <person name="Cepeda A.J."/>
            <person name="Yan W."/>
            <person name="Fan B."/>
            <person name="Jiang Y."/>
            <person name="Adhikari A."/>
            <person name="Zheng C.-J."/>
            <person name="Schuster L."/>
            <person name="Cowan T.M."/>
            <person name="Smanski M.J."/>
            <person name="Chevrette M.G."/>
            <person name="De Carvalho L.P.S."/>
            <person name="Shen B."/>
        </authorList>
    </citation>
    <scope>NUCLEOTIDE SEQUENCE [LARGE SCALE GENOMIC DNA]</scope>
    <source>
        <strain evidence="5 6">NPDC048320</strain>
    </source>
</reference>
<dbReference type="PANTHER" id="PTHR43046">
    <property type="entry name" value="GDP-MANNOSE MANNOSYL HYDROLASE"/>
    <property type="match status" value="1"/>
</dbReference>
<evidence type="ECO:0000313" key="6">
    <source>
        <dbReference type="Proteomes" id="UP001604267"/>
    </source>
</evidence>
<dbReference type="EMBL" id="JBICYV010000023">
    <property type="protein sequence ID" value="MFG3015848.1"/>
    <property type="molecule type" value="Genomic_DNA"/>
</dbReference>
<keyword evidence="6" id="KW-1185">Reference proteome</keyword>
<gene>
    <name evidence="5" type="ORF">ACGFZB_36475</name>
</gene>
<dbReference type="RefSeq" id="WP_392823964.1">
    <property type="nucleotide sequence ID" value="NZ_JBICYV010000023.1"/>
</dbReference>
<dbReference type="CDD" id="cd04685">
    <property type="entry name" value="NUDIX_Hydrolase"/>
    <property type="match status" value="1"/>
</dbReference>
<evidence type="ECO:0000256" key="3">
    <source>
        <dbReference type="ARBA" id="ARBA00022842"/>
    </source>
</evidence>
<dbReference type="Gene3D" id="3.90.79.10">
    <property type="entry name" value="Nucleoside Triphosphate Pyrophosphohydrolase"/>
    <property type="match status" value="1"/>
</dbReference>
<dbReference type="InterPro" id="IPR015797">
    <property type="entry name" value="NUDIX_hydrolase-like_dom_sf"/>
</dbReference>
<dbReference type="PROSITE" id="PS51462">
    <property type="entry name" value="NUDIX"/>
    <property type="match status" value="1"/>
</dbReference>
<keyword evidence="2 5" id="KW-0378">Hydrolase</keyword>
<comment type="cofactor">
    <cofactor evidence="1">
        <name>Mg(2+)</name>
        <dbReference type="ChEBI" id="CHEBI:18420"/>
    </cofactor>
</comment>
<evidence type="ECO:0000256" key="1">
    <source>
        <dbReference type="ARBA" id="ARBA00001946"/>
    </source>
</evidence>
<keyword evidence="3" id="KW-0460">Magnesium</keyword>
<dbReference type="Proteomes" id="UP001604267">
    <property type="component" value="Unassembled WGS sequence"/>
</dbReference>
<dbReference type="PANTHER" id="PTHR43046:SF12">
    <property type="entry name" value="GDP-MANNOSE MANNOSYL HYDROLASE"/>
    <property type="match status" value="1"/>
</dbReference>